<dbReference type="Pfam" id="PF12770">
    <property type="entry name" value="CHAT"/>
    <property type="match status" value="1"/>
</dbReference>
<evidence type="ECO:0000313" key="5">
    <source>
        <dbReference type="Proteomes" id="UP000602905"/>
    </source>
</evidence>
<dbReference type="SUPFAM" id="SSF48452">
    <property type="entry name" value="TPR-like"/>
    <property type="match status" value="2"/>
</dbReference>
<reference evidence="4" key="1">
    <citation type="submission" date="2020-09" db="EMBL/GenBank/DDBJ databases">
        <title>Comparative genome analyses of four rice-infecting Rhizoctonia solani isolates reveal extensive enrichment of homogalacturonan modification genes.</title>
        <authorList>
            <person name="Lee D.-Y."/>
            <person name="Jeon J."/>
            <person name="Kim K.-T."/>
            <person name="Cheong K."/>
            <person name="Song H."/>
            <person name="Choi G."/>
            <person name="Ko J."/>
            <person name="Opiyo S.O."/>
            <person name="Zuo S."/>
            <person name="Madhav S."/>
            <person name="Lee Y.-H."/>
            <person name="Wang G.-L."/>
        </authorList>
    </citation>
    <scope>NUCLEOTIDE SEQUENCE</scope>
    <source>
        <strain evidence="4">AG1-IA WGL</strain>
    </source>
</reference>
<accession>A0A8H7LRT7</accession>
<dbReference type="EMBL" id="JACYCD010000225">
    <property type="protein sequence ID" value="KAF8700482.1"/>
    <property type="molecule type" value="Genomic_DNA"/>
</dbReference>
<name>A0A8H7LRT7_9AGAM</name>
<dbReference type="InterPro" id="IPR019734">
    <property type="entry name" value="TPR_rpt"/>
</dbReference>
<dbReference type="Proteomes" id="UP000602905">
    <property type="component" value="Unassembled WGS sequence"/>
</dbReference>
<dbReference type="InterPro" id="IPR024983">
    <property type="entry name" value="CHAT_dom"/>
</dbReference>
<keyword evidence="2" id="KW-0802">TPR repeat</keyword>
<sequence length="1285" mass="143658">MVQSKHTINDTYADDLALSRWYHKPSLEELDAINGADEIVEASSPNLNCFGPQLPPAMIPGLQEKLNEAGSLFNMIDQKEFAATEKYTESIMLVIHTLMGLEFQEEICLQSIIALCQRLKIDYDPKQTQDTRFPKLGVKVLQSTLPHIRDYSHASSIYILSELGNLHIDLFEHEGDICNIDESIKYHGQIMSIDTIGLEDIHKKLQRAAVQVANKQDLQGSTQNLQRALECEFRALELAPEGPKMALVFNNRGYCYRLLFEHTRDLCDINASIEDLTKATSIIPKGYSVLPGWFTNLSDSYKLKFDYTHELNDCDQAIFYMDQAIAHLPEDQDKVSLPPMLYKLRVLRSLRFNISHDQQDLRMAIIHLDCAIIGEDFGSSVRPHYLNYRGNAQMRLFEYTESLDDLNEALEHLSMATESCDEGDSDFPNYLSDLGIAHLHRFIKTHDHQDLELSINYQDRSVRLASSSHKDHQSLPGLFAQLGNAYMCRFEVNGQVEDVDKAIENLLHSVSIGTKSGETHMSLPDWYNNIGNAYALRFERIGEIHDIDKAIEYLAQAVALTPTNHVDYADFLNNLGCAHSARFEEAGQSNDITRAIELQSEAVSIVRGGLNQNQLSTTLGNLGSSYIRQFEGGELAAIGNAIELHTEAISKMTKDSYLNAIWFHKLGKSYLKRFELDSQVEDIVQSINWLSQALETIPPNYPHIGFMLAELGLAHEYRYQWSQEESSYMNATECYRKASLTPSSRPLDKFIAARRWARLSRSSSKSDCLEAFGVAMGLVPHVVWLGATLSQQYSEVQSIGRFASEAAAAAITHKEYSKALEWVEQGRSVVWSQLPRVRDPLESLHKQHPSLGEELKEIAKKLDKSMLLDRSRGGDAYSEAEARDHHTSANRYETVLATIRKLDGFEDFLLPKTASQLLPAAKHGPVVLLNVETLHCDALIIFPNRDTVGHVPLPNLSLDSVNKACSVLESYLQYYGTRSRDDPRRPLPPSSSGYDECDELADQLAMLWTNTAKPVLDYIQMISPSSSIPHITWCTTGSMTFLPLHAAGLYDTPASKMSDFAISSYTPTIGSLLSKHETYFPNQLRVLAIGQENTPGHAQLLGTREELSALSSFKKSFGAFKKIEESEATKSAVLAALEEYNCVHFACHACQATSQFDQSGFALHDGRLTLSEITAKTVAGRKFAFLSACQIAKGDKMLADEAVHLTSGLLVAGYSNVIGTMWSVIDEDAPLVAKGVYQELIFNGHTKGISGNTIASALHKGVNELRAKVGDREFYRWVPYIHVGI</sequence>
<gene>
    <name evidence="4" type="ORF">RHS03_06665</name>
</gene>
<dbReference type="OrthoDB" id="9991317at2759"/>
<evidence type="ECO:0000256" key="2">
    <source>
        <dbReference type="ARBA" id="ARBA00022803"/>
    </source>
</evidence>
<dbReference type="PANTHER" id="PTHR45641">
    <property type="entry name" value="TETRATRICOPEPTIDE REPEAT PROTEIN (AFU_ORTHOLOGUE AFUA_6G03870)"/>
    <property type="match status" value="1"/>
</dbReference>
<feature type="non-terminal residue" evidence="4">
    <location>
        <position position="1285"/>
    </location>
</feature>
<feature type="domain" description="CHAT" evidence="3">
    <location>
        <begin position="1006"/>
        <end position="1284"/>
    </location>
</feature>
<dbReference type="SMART" id="SM00028">
    <property type="entry name" value="TPR"/>
    <property type="match status" value="4"/>
</dbReference>
<evidence type="ECO:0000259" key="3">
    <source>
        <dbReference type="Pfam" id="PF12770"/>
    </source>
</evidence>
<proteinExistence type="predicted"/>
<dbReference type="PANTHER" id="PTHR45641:SF19">
    <property type="entry name" value="NEPHROCYSTIN-3"/>
    <property type="match status" value="1"/>
</dbReference>
<evidence type="ECO:0000256" key="1">
    <source>
        <dbReference type="ARBA" id="ARBA00022737"/>
    </source>
</evidence>
<comment type="caution">
    <text evidence="4">The sequence shown here is derived from an EMBL/GenBank/DDBJ whole genome shotgun (WGS) entry which is preliminary data.</text>
</comment>
<dbReference type="Gene3D" id="1.25.40.10">
    <property type="entry name" value="Tetratricopeptide repeat domain"/>
    <property type="match status" value="3"/>
</dbReference>
<evidence type="ECO:0000313" key="4">
    <source>
        <dbReference type="EMBL" id="KAF8700482.1"/>
    </source>
</evidence>
<dbReference type="InterPro" id="IPR011990">
    <property type="entry name" value="TPR-like_helical_dom_sf"/>
</dbReference>
<organism evidence="4 5">
    <name type="scientific">Rhizoctonia solani</name>
    <dbReference type="NCBI Taxonomy" id="456999"/>
    <lineage>
        <taxon>Eukaryota</taxon>
        <taxon>Fungi</taxon>
        <taxon>Dikarya</taxon>
        <taxon>Basidiomycota</taxon>
        <taxon>Agaricomycotina</taxon>
        <taxon>Agaricomycetes</taxon>
        <taxon>Cantharellales</taxon>
        <taxon>Ceratobasidiaceae</taxon>
        <taxon>Rhizoctonia</taxon>
    </lineage>
</organism>
<protein>
    <submittedName>
        <fullName evidence="4">TPR-like protein</fullName>
    </submittedName>
</protein>
<keyword evidence="1" id="KW-0677">Repeat</keyword>